<dbReference type="RefSeq" id="WP_086889086.1">
    <property type="nucleotide sequence ID" value="NZ_CP019893.1"/>
</dbReference>
<dbReference type="KEGG" id="naj:B1756_13905"/>
<keyword evidence="5" id="KW-1185">Reference proteome</keyword>
<dbReference type="InterPro" id="IPR058420">
    <property type="entry name" value="DUF8107"/>
</dbReference>
<dbReference type="OrthoDB" id="214676at2157"/>
<evidence type="ECO:0000259" key="3">
    <source>
        <dbReference type="Pfam" id="PF26409"/>
    </source>
</evidence>
<evidence type="ECO:0000313" key="4">
    <source>
        <dbReference type="EMBL" id="ARS90716.1"/>
    </source>
</evidence>
<protein>
    <recommendedName>
        <fullName evidence="3">DUF8107 domain-containing protein</fullName>
    </recommendedName>
</protein>
<feature type="compositionally biased region" description="Basic and acidic residues" evidence="1">
    <location>
        <begin position="1"/>
        <end position="16"/>
    </location>
</feature>
<keyword evidence="2" id="KW-0812">Transmembrane</keyword>
<feature type="region of interest" description="Disordered" evidence="1">
    <location>
        <begin position="1"/>
        <end position="21"/>
    </location>
</feature>
<proteinExistence type="predicted"/>
<dbReference type="GeneID" id="32895191"/>
<accession>A0A2Z2HTZ7</accession>
<feature type="domain" description="DUF8107" evidence="3">
    <location>
        <begin position="1"/>
        <end position="73"/>
    </location>
</feature>
<evidence type="ECO:0000313" key="5">
    <source>
        <dbReference type="Proteomes" id="UP000250088"/>
    </source>
</evidence>
<keyword evidence="2" id="KW-0472">Membrane</keyword>
<feature type="transmembrane region" description="Helical" evidence="2">
    <location>
        <begin position="25"/>
        <end position="44"/>
    </location>
</feature>
<organism evidence="4 5">
    <name type="scientific">Natrarchaeobaculum aegyptiacum</name>
    <dbReference type="NCBI Taxonomy" id="745377"/>
    <lineage>
        <taxon>Archaea</taxon>
        <taxon>Methanobacteriati</taxon>
        <taxon>Methanobacteriota</taxon>
        <taxon>Stenosarchaea group</taxon>
        <taxon>Halobacteria</taxon>
        <taxon>Halobacteriales</taxon>
        <taxon>Natrialbaceae</taxon>
        <taxon>Natrarchaeobaculum</taxon>
    </lineage>
</organism>
<evidence type="ECO:0000256" key="1">
    <source>
        <dbReference type="SAM" id="MobiDB-lite"/>
    </source>
</evidence>
<gene>
    <name evidence="4" type="ORF">B1756_13905</name>
</gene>
<dbReference type="Pfam" id="PF26409">
    <property type="entry name" value="DUF8107"/>
    <property type="match status" value="1"/>
</dbReference>
<keyword evidence="2" id="KW-1133">Transmembrane helix</keyword>
<dbReference type="EMBL" id="CP019893">
    <property type="protein sequence ID" value="ARS90716.1"/>
    <property type="molecule type" value="Genomic_DNA"/>
</dbReference>
<reference evidence="5" key="1">
    <citation type="submission" date="2017-02" db="EMBL/GenBank/DDBJ databases">
        <title>Natronthermophilus aegyptiacus gen. nov.,sp. nov., an aerobic, extremely halophilic alkalithermophilic archaeon isolated from the athalassohaline Wadi An Natrun, Egypt.</title>
        <authorList>
            <person name="Zhao B."/>
        </authorList>
    </citation>
    <scope>NUCLEOTIDE SEQUENCE [LARGE SCALE GENOMIC DNA]</scope>
    <source>
        <strain evidence="5">JW/NM-HA 15</strain>
    </source>
</reference>
<name>A0A2Z2HTZ7_9EURY</name>
<dbReference type="AlphaFoldDB" id="A0A2Z2HTZ7"/>
<feature type="transmembrane region" description="Helical" evidence="2">
    <location>
        <begin position="50"/>
        <end position="72"/>
    </location>
</feature>
<dbReference type="Proteomes" id="UP000250088">
    <property type="component" value="Chromosome"/>
</dbReference>
<evidence type="ECO:0000256" key="2">
    <source>
        <dbReference type="SAM" id="Phobius"/>
    </source>
</evidence>
<sequence length="75" mass="8119">MTDPDGDRKEGFREGMESSEGDPRVVVLINAVLSVLFAWLLVWGGELVGFVEFSVTNVALVAVGLFVFTFVASKP</sequence>